<feature type="transmembrane region" description="Helical" evidence="2">
    <location>
        <begin position="562"/>
        <end position="581"/>
    </location>
</feature>
<evidence type="ECO:0000256" key="2">
    <source>
        <dbReference type="SAM" id="Phobius"/>
    </source>
</evidence>
<sequence>MYFLLVVAFILLDADGIASENNLNSTLTQDALELDMTRLNRSFADNNSLVWFLSILSIEEMVAIDQKFSLTHWEYNEQCRATLEYYSYPICKSPMMSYHRDTYCFDTRIKYNYTTTIYMEFPQHLEILSGFPRCWSQFSPLLCSAYYRPCVLKKRMAKPNVSESWISPNTLEFWEVYPTVFCTHAKQECEFLVKMDLWPDFLNCEETIESSKLGKILPRYDWNEHFGLYNKECKVNYREAPIKPKIHPCIWPLAAKSSNDVIVNAKPLIDDCYLPCRSSSHNIYDMKVVYFFAALGLALGFAAWVFLVWFSKVYEDHFSVFLLSNALFSGLVYTTIVTLPYFDAVFESTVCTDNGRIRITPPKIDFSKSGGFREAMSICTFSSWLLTSSFISLNAWIADFIIHFILGTSRKRDYEFPIKTVQRGQNPRLDPCRLHQLSIYLCALFYSLFNFFFIDIPTDGQLGICYYGLGDITRIFIVYGPIYLMAFIVLVTFIWKQVNRKLPGKPPEVTTNSSSRADQSMSQATTTETQREYQSQPREVYVGNRNWLKTSKCLSKLCRNMSLAYFLYILLSIVSQYFLFWHKILETEEILDKIRCSLYYALSPSSRIKYGWSWSWLSYSFECNLYSKPGMIVRISTVLYVFLYPALPLIVAILWLFKGCVFKTQFNESLSLIRKNIIPCTGDKTNDYIELEPLQGFERSANHNRNRNDFASQQNSEQRPMINNYQCSQANGTQLRRCASCEVLWAVQTPLSGQIVQMPRPNTRINFVYHLK</sequence>
<evidence type="ECO:0000256" key="3">
    <source>
        <dbReference type="SAM" id="SignalP"/>
    </source>
</evidence>
<keyword evidence="3" id="KW-0732">Signal</keyword>
<evidence type="ECO:0000313" key="5">
    <source>
        <dbReference type="Proteomes" id="UP001201812"/>
    </source>
</evidence>
<feature type="region of interest" description="Disordered" evidence="1">
    <location>
        <begin position="504"/>
        <end position="536"/>
    </location>
</feature>
<evidence type="ECO:0000313" key="4">
    <source>
        <dbReference type="EMBL" id="KAI1703762.1"/>
    </source>
</evidence>
<feature type="transmembrane region" description="Helical" evidence="2">
    <location>
        <begin position="476"/>
        <end position="495"/>
    </location>
</feature>
<dbReference type="Proteomes" id="UP001201812">
    <property type="component" value="Unassembled WGS sequence"/>
</dbReference>
<dbReference type="InterPro" id="IPR036790">
    <property type="entry name" value="Frizzled_dom_sf"/>
</dbReference>
<feature type="chain" id="PRO_5042231649" evidence="3">
    <location>
        <begin position="20"/>
        <end position="772"/>
    </location>
</feature>
<feature type="transmembrane region" description="Helical" evidence="2">
    <location>
        <begin position="322"/>
        <end position="342"/>
    </location>
</feature>
<dbReference type="AlphaFoldDB" id="A0AAD4MRP0"/>
<keyword evidence="5" id="KW-1185">Reference proteome</keyword>
<dbReference type="EMBL" id="JAKKPZ010000077">
    <property type="protein sequence ID" value="KAI1703762.1"/>
    <property type="molecule type" value="Genomic_DNA"/>
</dbReference>
<evidence type="ECO:0000256" key="1">
    <source>
        <dbReference type="SAM" id="MobiDB-lite"/>
    </source>
</evidence>
<organism evidence="4 5">
    <name type="scientific">Ditylenchus destructor</name>
    <dbReference type="NCBI Taxonomy" id="166010"/>
    <lineage>
        <taxon>Eukaryota</taxon>
        <taxon>Metazoa</taxon>
        <taxon>Ecdysozoa</taxon>
        <taxon>Nematoda</taxon>
        <taxon>Chromadorea</taxon>
        <taxon>Rhabditida</taxon>
        <taxon>Tylenchina</taxon>
        <taxon>Tylenchomorpha</taxon>
        <taxon>Sphaerularioidea</taxon>
        <taxon>Anguinidae</taxon>
        <taxon>Anguininae</taxon>
        <taxon>Ditylenchus</taxon>
    </lineage>
</organism>
<keyword evidence="2" id="KW-0812">Transmembrane</keyword>
<keyword evidence="2" id="KW-1133">Transmembrane helix</keyword>
<feature type="transmembrane region" description="Helical" evidence="2">
    <location>
        <begin position="437"/>
        <end position="456"/>
    </location>
</feature>
<keyword evidence="2" id="KW-0472">Membrane</keyword>
<accession>A0AAD4MRP0</accession>
<feature type="signal peptide" evidence="3">
    <location>
        <begin position="1"/>
        <end position="19"/>
    </location>
</feature>
<reference evidence="4" key="1">
    <citation type="submission" date="2022-01" db="EMBL/GenBank/DDBJ databases">
        <title>Genome Sequence Resource for Two Populations of Ditylenchus destructor, the Migratory Endoparasitic Phytonematode.</title>
        <authorList>
            <person name="Zhang H."/>
            <person name="Lin R."/>
            <person name="Xie B."/>
        </authorList>
    </citation>
    <scope>NUCLEOTIDE SEQUENCE</scope>
    <source>
        <strain evidence="4">BazhouSP</strain>
    </source>
</reference>
<feature type="compositionally biased region" description="Polar residues" evidence="1">
    <location>
        <begin position="509"/>
        <end position="536"/>
    </location>
</feature>
<proteinExistence type="predicted"/>
<protein>
    <submittedName>
        <fullName evidence="4">Protein smoothened</fullName>
    </submittedName>
</protein>
<feature type="transmembrane region" description="Helical" evidence="2">
    <location>
        <begin position="384"/>
        <end position="406"/>
    </location>
</feature>
<feature type="transmembrane region" description="Helical" evidence="2">
    <location>
        <begin position="288"/>
        <end position="310"/>
    </location>
</feature>
<name>A0AAD4MRP0_9BILA</name>
<comment type="caution">
    <text evidence="4">The sequence shown here is derived from an EMBL/GenBank/DDBJ whole genome shotgun (WGS) entry which is preliminary data.</text>
</comment>
<dbReference type="Gene3D" id="1.10.2000.10">
    <property type="entry name" value="Frizzled cysteine-rich domain"/>
    <property type="match status" value="1"/>
</dbReference>
<feature type="transmembrane region" description="Helical" evidence="2">
    <location>
        <begin position="637"/>
        <end position="657"/>
    </location>
</feature>
<gene>
    <name evidence="4" type="ORF">DdX_14701</name>
</gene>